<dbReference type="InterPro" id="IPR058525">
    <property type="entry name" value="DUF8212"/>
</dbReference>
<comment type="caution">
    <text evidence="2">The sequence shown here is derived from an EMBL/GenBank/DDBJ whole genome shotgun (WGS) entry which is preliminary data.</text>
</comment>
<reference evidence="2" key="1">
    <citation type="submission" date="2020-04" db="EMBL/GenBank/DDBJ databases">
        <title>Draft genome resource of the tomato pathogen Pseudocercospora fuligena.</title>
        <authorList>
            <person name="Zaccaron A."/>
        </authorList>
    </citation>
    <scope>NUCLEOTIDE SEQUENCE</scope>
    <source>
        <strain evidence="2">PF001</strain>
    </source>
</reference>
<accession>A0A8H6RN55</accession>
<dbReference type="EMBL" id="JABCIY010000092">
    <property type="protein sequence ID" value="KAF7193161.1"/>
    <property type="molecule type" value="Genomic_DNA"/>
</dbReference>
<feature type="domain" description="DUF8212" evidence="1">
    <location>
        <begin position="171"/>
        <end position="190"/>
    </location>
</feature>
<keyword evidence="3" id="KW-1185">Reference proteome</keyword>
<gene>
    <name evidence="2" type="ORF">HII31_05505</name>
</gene>
<evidence type="ECO:0000313" key="2">
    <source>
        <dbReference type="EMBL" id="KAF7193161.1"/>
    </source>
</evidence>
<dbReference type="AlphaFoldDB" id="A0A8H6RN55"/>
<organism evidence="2 3">
    <name type="scientific">Pseudocercospora fuligena</name>
    <dbReference type="NCBI Taxonomy" id="685502"/>
    <lineage>
        <taxon>Eukaryota</taxon>
        <taxon>Fungi</taxon>
        <taxon>Dikarya</taxon>
        <taxon>Ascomycota</taxon>
        <taxon>Pezizomycotina</taxon>
        <taxon>Dothideomycetes</taxon>
        <taxon>Dothideomycetidae</taxon>
        <taxon>Mycosphaerellales</taxon>
        <taxon>Mycosphaerellaceae</taxon>
        <taxon>Pseudocercospora</taxon>
    </lineage>
</organism>
<dbReference type="Proteomes" id="UP000660729">
    <property type="component" value="Unassembled WGS sequence"/>
</dbReference>
<evidence type="ECO:0000313" key="3">
    <source>
        <dbReference type="Proteomes" id="UP000660729"/>
    </source>
</evidence>
<dbReference type="PANTHER" id="PTHR10622">
    <property type="entry name" value="HET DOMAIN-CONTAINING PROTEIN"/>
    <property type="match status" value="1"/>
</dbReference>
<proteinExistence type="predicted"/>
<sequence length="279" mass="31020">MTKKPLNSLSSPKFTSADLLTTFFPTAGKRMRSPTEILRNAGGQTARDTKRASSWFRRGWTLQELLAPVGSCERLLLNSKWEVMGGIPSSSGTGPYLGDYDVDSLLSVVSEITGIQEDYLTGSRSIEEASVACRMSWSSNRSATLTEDEAYCLMGIFNVNMPLLYGEGHGAFRRLQEEIIRTSTDQSIFASSYERFLSALDPSDFAGSGNVVTRSHESHRVVKHMPIQPFEMTNLGVRFRAAIRRGRLHGQYQGFRAFQLNCFEMSGAEDTLTPIYLAL</sequence>
<dbReference type="PANTHER" id="PTHR10622:SF10">
    <property type="entry name" value="HET DOMAIN-CONTAINING PROTEIN"/>
    <property type="match status" value="1"/>
</dbReference>
<dbReference type="Pfam" id="PF26640">
    <property type="entry name" value="DUF8212"/>
    <property type="match status" value="1"/>
</dbReference>
<name>A0A8H6RN55_9PEZI</name>
<dbReference type="OrthoDB" id="674604at2759"/>
<evidence type="ECO:0000259" key="1">
    <source>
        <dbReference type="Pfam" id="PF26640"/>
    </source>
</evidence>
<protein>
    <submittedName>
        <fullName evidence="2">Vegetative incompatibility protein HET-E-1</fullName>
    </submittedName>
</protein>